<gene>
    <name evidence="3" type="ORF">GCM10007968_25420</name>
</gene>
<evidence type="ECO:0000313" key="4">
    <source>
        <dbReference type="Proteomes" id="UP000654670"/>
    </source>
</evidence>
<dbReference type="GO" id="GO:0003676">
    <property type="term" value="F:nucleic acid binding"/>
    <property type="evidence" value="ECO:0007669"/>
    <property type="project" value="InterPro"/>
</dbReference>
<dbReference type="GO" id="GO:0015074">
    <property type="term" value="P:DNA integration"/>
    <property type="evidence" value="ECO:0007669"/>
    <property type="project" value="InterPro"/>
</dbReference>
<evidence type="ECO:0000313" key="3">
    <source>
        <dbReference type="EMBL" id="GGL60318.1"/>
    </source>
</evidence>
<keyword evidence="4" id="KW-1185">Reference proteome</keyword>
<dbReference type="AlphaFoldDB" id="A0A917W3M4"/>
<dbReference type="EMBL" id="BMOK01000012">
    <property type="protein sequence ID" value="GGL60318.1"/>
    <property type="molecule type" value="Genomic_DNA"/>
</dbReference>
<comment type="caution">
    <text evidence="3">The sequence shown here is derived from an EMBL/GenBank/DDBJ whole genome shotgun (WGS) entry which is preliminary data.</text>
</comment>
<dbReference type="Proteomes" id="UP000654670">
    <property type="component" value="Unassembled WGS sequence"/>
</dbReference>
<dbReference type="InterPro" id="IPR012337">
    <property type="entry name" value="RNaseH-like_sf"/>
</dbReference>
<dbReference type="PROSITE" id="PS50994">
    <property type="entry name" value="INTEGRASE"/>
    <property type="match status" value="1"/>
</dbReference>
<reference evidence="3" key="1">
    <citation type="journal article" date="2014" name="Int. J. Syst. Evol. Microbiol.">
        <title>Complete genome sequence of Corynebacterium casei LMG S-19264T (=DSM 44701T), isolated from a smear-ripened cheese.</title>
        <authorList>
            <consortium name="US DOE Joint Genome Institute (JGI-PGF)"/>
            <person name="Walter F."/>
            <person name="Albersmeier A."/>
            <person name="Kalinowski J."/>
            <person name="Ruckert C."/>
        </authorList>
    </citation>
    <scope>NUCLEOTIDE SEQUENCE</scope>
    <source>
        <strain evidence="3">JCM 15325</strain>
    </source>
</reference>
<dbReference type="SUPFAM" id="SSF53098">
    <property type="entry name" value="Ribonuclease H-like"/>
    <property type="match status" value="1"/>
</dbReference>
<accession>A0A917W3M4</accession>
<sequence length="407" mass="47797">MSLRSLERYLRTYEEQGFDGLKPQLRAHKGSLHQLDLTVLQRAIDLRKELTSRSVEQIIRLLELEGKVQLGVLKPRTLSRYFQEQGWSRRDLSHTVRKEFHAFEHGAPNDCWQADTQHTLYLPDPRHPERRKKAYLIAIIDDHSRRIMHAEFFMEERYPRLERCIQKAVLKFGVPHLFFCDNGSIYNAKQLPIMCARMGTRLAHATAFSPESKGKIEKFFQYVDSSFTGEANLLINQGKLTTLRQLNDYLYSWLEAYDNRVHRGTKQTPKKRFESQSSSLRHLPAEALKEIFLWEEERTVRKTSVIELEGNTFDVDPSLRGQRIQIRYNPFDLSTVQIWKDGERFPNASPAELKNQSHHKWLNDEDDSTPAGVSNFLEQLKKEQDEIKRKQLGTTSFAQLRNKKEKR</sequence>
<feature type="domain" description="Integrase catalytic" evidence="2">
    <location>
        <begin position="104"/>
        <end position="277"/>
    </location>
</feature>
<feature type="region of interest" description="Disordered" evidence="1">
    <location>
        <begin position="347"/>
        <end position="374"/>
    </location>
</feature>
<reference evidence="3" key="2">
    <citation type="submission" date="2020-09" db="EMBL/GenBank/DDBJ databases">
        <authorList>
            <person name="Sun Q."/>
            <person name="Ohkuma M."/>
        </authorList>
    </citation>
    <scope>NUCLEOTIDE SEQUENCE</scope>
    <source>
        <strain evidence="3">JCM 15325</strain>
    </source>
</reference>
<name>A0A917W3M4_9BACL</name>
<evidence type="ECO:0000256" key="1">
    <source>
        <dbReference type="SAM" id="MobiDB-lite"/>
    </source>
</evidence>
<feature type="region of interest" description="Disordered" evidence="1">
    <location>
        <begin position="387"/>
        <end position="407"/>
    </location>
</feature>
<dbReference type="Gene3D" id="3.30.420.10">
    <property type="entry name" value="Ribonuclease H-like superfamily/Ribonuclease H"/>
    <property type="match status" value="1"/>
</dbReference>
<dbReference type="PANTHER" id="PTHR35004:SF6">
    <property type="entry name" value="TRANSPOSASE"/>
    <property type="match status" value="1"/>
</dbReference>
<dbReference type="PANTHER" id="PTHR35004">
    <property type="entry name" value="TRANSPOSASE RV3428C-RELATED"/>
    <property type="match status" value="1"/>
</dbReference>
<proteinExistence type="predicted"/>
<organism evidence="3 4">
    <name type="scientific">Sporolactobacillus putidus</name>
    <dbReference type="NCBI Taxonomy" id="492735"/>
    <lineage>
        <taxon>Bacteria</taxon>
        <taxon>Bacillati</taxon>
        <taxon>Bacillota</taxon>
        <taxon>Bacilli</taxon>
        <taxon>Bacillales</taxon>
        <taxon>Sporolactobacillaceae</taxon>
        <taxon>Sporolactobacillus</taxon>
    </lineage>
</organism>
<dbReference type="Pfam" id="PF00665">
    <property type="entry name" value="rve"/>
    <property type="match status" value="1"/>
</dbReference>
<evidence type="ECO:0000259" key="2">
    <source>
        <dbReference type="PROSITE" id="PS50994"/>
    </source>
</evidence>
<dbReference type="InterPro" id="IPR036397">
    <property type="entry name" value="RNaseH_sf"/>
</dbReference>
<protein>
    <recommendedName>
        <fullName evidence="2">Integrase catalytic domain-containing protein</fullName>
    </recommendedName>
</protein>
<dbReference type="InterPro" id="IPR015378">
    <property type="entry name" value="Transposase-like_Mu_C"/>
</dbReference>
<dbReference type="InterPro" id="IPR001584">
    <property type="entry name" value="Integrase_cat-core"/>
</dbReference>
<dbReference type="Pfam" id="PF09299">
    <property type="entry name" value="Mu-transpos_C"/>
    <property type="match status" value="1"/>
</dbReference>